<dbReference type="Gene3D" id="1.20.1250.20">
    <property type="entry name" value="MFS general substrate transporter like domains"/>
    <property type="match status" value="1"/>
</dbReference>
<evidence type="ECO:0000313" key="3">
    <source>
        <dbReference type="Proteomes" id="UP000184330"/>
    </source>
</evidence>
<feature type="transmembrane region" description="Helical" evidence="1">
    <location>
        <begin position="77"/>
        <end position="97"/>
    </location>
</feature>
<keyword evidence="3" id="KW-1185">Reference proteome</keyword>
<dbReference type="EMBL" id="FJOG01000025">
    <property type="protein sequence ID" value="CZR64167.1"/>
    <property type="molecule type" value="Genomic_DNA"/>
</dbReference>
<feature type="transmembrane region" description="Helical" evidence="1">
    <location>
        <begin position="34"/>
        <end position="57"/>
    </location>
</feature>
<dbReference type="PANTHER" id="PTHR11360">
    <property type="entry name" value="MONOCARBOXYLATE TRANSPORTER"/>
    <property type="match status" value="1"/>
</dbReference>
<keyword evidence="1" id="KW-0472">Membrane</keyword>
<evidence type="ECO:0000313" key="2">
    <source>
        <dbReference type="EMBL" id="CZR64167.1"/>
    </source>
</evidence>
<dbReference type="SUPFAM" id="SSF103473">
    <property type="entry name" value="MFS general substrate transporter"/>
    <property type="match status" value="1"/>
</dbReference>
<feature type="transmembrane region" description="Helical" evidence="1">
    <location>
        <begin position="189"/>
        <end position="209"/>
    </location>
</feature>
<proteinExistence type="predicted"/>
<feature type="transmembrane region" description="Helical" evidence="1">
    <location>
        <begin position="221"/>
        <end position="239"/>
    </location>
</feature>
<dbReference type="InterPro" id="IPR036259">
    <property type="entry name" value="MFS_trans_sf"/>
</dbReference>
<gene>
    <name evidence="2" type="ORF">PAC_14064</name>
</gene>
<dbReference type="AlphaFoldDB" id="A0A1L7XGU0"/>
<evidence type="ECO:0000256" key="1">
    <source>
        <dbReference type="SAM" id="Phobius"/>
    </source>
</evidence>
<dbReference type="Proteomes" id="UP000184330">
    <property type="component" value="Unassembled WGS sequence"/>
</dbReference>
<organism evidence="2 3">
    <name type="scientific">Phialocephala subalpina</name>
    <dbReference type="NCBI Taxonomy" id="576137"/>
    <lineage>
        <taxon>Eukaryota</taxon>
        <taxon>Fungi</taxon>
        <taxon>Dikarya</taxon>
        <taxon>Ascomycota</taxon>
        <taxon>Pezizomycotina</taxon>
        <taxon>Leotiomycetes</taxon>
        <taxon>Helotiales</taxon>
        <taxon>Mollisiaceae</taxon>
        <taxon>Phialocephala</taxon>
        <taxon>Phialocephala fortinii species complex</taxon>
    </lineage>
</organism>
<name>A0A1L7XGU0_9HELO</name>
<dbReference type="OrthoDB" id="6499973at2759"/>
<protein>
    <recommendedName>
        <fullName evidence="4">Major facilitator superfamily (MFS) profile domain-containing protein</fullName>
    </recommendedName>
</protein>
<dbReference type="InterPro" id="IPR050327">
    <property type="entry name" value="Proton-linked_MCT"/>
</dbReference>
<keyword evidence="1" id="KW-0812">Transmembrane</keyword>
<dbReference type="PANTHER" id="PTHR11360:SF284">
    <property type="entry name" value="EG:103B4.3 PROTEIN-RELATED"/>
    <property type="match status" value="1"/>
</dbReference>
<reference evidence="2 3" key="1">
    <citation type="submission" date="2016-03" db="EMBL/GenBank/DDBJ databases">
        <authorList>
            <person name="Ploux O."/>
        </authorList>
    </citation>
    <scope>NUCLEOTIDE SEQUENCE [LARGE SCALE GENOMIC DNA]</scope>
    <source>
        <strain evidence="2 3">UAMH 11012</strain>
    </source>
</reference>
<keyword evidence="1" id="KW-1133">Transmembrane helix</keyword>
<sequence length="254" mass="27308">MAQTEDIEIDALSARDSPLSASLELRPVTRQRQIVVLLSGFFTVCLVVGINQSYGVFQGYYTSSQQTMLPPSQNSGALLALVGTLGAGLTWGGSIAVNPLLSLIDDKKFWILRGRQCITLSGVLLMSLGFLLASLSSQIWHLLLTQGLLYRIGSSILYFPILSTAPEYFTSHRGSALVRNYASVNGFMYFMRGLGAVVGGPAGGNILGVRSGLDQGRWKGVVWFDAALLVAATVCVGTVRVGSAVERKSWVWKA</sequence>
<accession>A0A1L7XGU0</accession>
<feature type="transmembrane region" description="Helical" evidence="1">
    <location>
        <begin position="117"/>
        <end position="136"/>
    </location>
</feature>
<evidence type="ECO:0008006" key="4">
    <source>
        <dbReference type="Google" id="ProtNLM"/>
    </source>
</evidence>